<dbReference type="RefSeq" id="WP_073066772.1">
    <property type="nucleotide sequence ID" value="NZ_FQUS01000019.1"/>
</dbReference>
<evidence type="ECO:0000256" key="1">
    <source>
        <dbReference type="ARBA" id="ARBA00004651"/>
    </source>
</evidence>
<feature type="transmembrane region" description="Helical" evidence="9">
    <location>
        <begin position="38"/>
        <end position="57"/>
    </location>
</feature>
<evidence type="ECO:0000256" key="7">
    <source>
        <dbReference type="ARBA" id="ARBA00023136"/>
    </source>
</evidence>
<accession>A0A1M5H8U9</accession>
<evidence type="ECO:0000256" key="9">
    <source>
        <dbReference type="SAM" id="Phobius"/>
    </source>
</evidence>
<dbReference type="EMBL" id="FQUS01000019">
    <property type="protein sequence ID" value="SHG12417.1"/>
    <property type="molecule type" value="Genomic_DNA"/>
</dbReference>
<comment type="subcellular location">
    <subcellularLocation>
        <location evidence="1">Cell membrane</location>
        <topology evidence="1">Multi-pass membrane protein</topology>
    </subcellularLocation>
</comment>
<keyword evidence="7 9" id="KW-0472">Membrane</keyword>
<feature type="transmembrane region" description="Helical" evidence="9">
    <location>
        <begin position="334"/>
        <end position="356"/>
    </location>
</feature>
<keyword evidence="2" id="KW-0813">Transport</keyword>
<evidence type="ECO:0000256" key="4">
    <source>
        <dbReference type="ARBA" id="ARBA00022475"/>
    </source>
</evidence>
<dbReference type="AlphaFoldDB" id="A0A1M5H8U9"/>
<evidence type="ECO:0000313" key="12">
    <source>
        <dbReference type="Proteomes" id="UP000184041"/>
    </source>
</evidence>
<evidence type="ECO:0000259" key="10">
    <source>
        <dbReference type="Pfam" id="PF03553"/>
    </source>
</evidence>
<organism evidence="11 12">
    <name type="scientific">Fodinibius roseus</name>
    <dbReference type="NCBI Taxonomy" id="1194090"/>
    <lineage>
        <taxon>Bacteria</taxon>
        <taxon>Pseudomonadati</taxon>
        <taxon>Balneolota</taxon>
        <taxon>Balneolia</taxon>
        <taxon>Balneolales</taxon>
        <taxon>Balneolaceae</taxon>
        <taxon>Fodinibius</taxon>
    </lineage>
</organism>
<dbReference type="STRING" id="1194090.SAMN05443144_11974"/>
<evidence type="ECO:0000313" key="11">
    <source>
        <dbReference type="EMBL" id="SHG12417.1"/>
    </source>
</evidence>
<sequence length="443" mass="46446">MNFNPRTAKLSLLPILLFIGLFLGTGLTLQVLGVDHAFQQLPGQVAILPALMLAVYLQKKPLTQSIGVLVKGAGNDNIITMCFIFLLAGAFSNVATATGGVNAVVNAGLTLIPPGYILPGLFVISALISLAMGTSVGTIAALAPIAVGFAEQAGIGEVLIAGALFGGAMFGDNLSIISDTTIASTRTQEVGMREKFWENFKIALPATIVTVLLFVLLSTDSAPLTPETVNWTAILPYLAILLLAVGGMNVFLVLIIGILMAALQGALFAEYSLSTLGTDIADGFADMQGIFILAMLVGALGEYIKQQGGLQWISEKINRVAAKASGTGNRAQQAAIGILVFVTDFCIANNVVSIIVTGDLTRAIAKEHGISPKRSASILDIFACIAQGFLPYGNQALLLSATFAISPWEAVTHNYYGAVLLVFTLGAIFSWKVRGNNNTVINK</sequence>
<dbReference type="OrthoDB" id="9790605at2"/>
<feature type="domain" description="Na+/H+ antiporter NhaC-like C-terminal" evidence="10">
    <location>
        <begin position="68"/>
        <end position="216"/>
    </location>
</feature>
<feature type="transmembrane region" description="Helical" evidence="9">
    <location>
        <begin position="12"/>
        <end position="32"/>
    </location>
</feature>
<feature type="transmembrane region" description="Helical" evidence="9">
    <location>
        <begin position="413"/>
        <end position="433"/>
    </location>
</feature>
<dbReference type="Pfam" id="PF03553">
    <property type="entry name" value="Na_H_antiporter"/>
    <property type="match status" value="1"/>
</dbReference>
<gene>
    <name evidence="11" type="ORF">SAMN05443144_11974</name>
</gene>
<dbReference type="InterPro" id="IPR018461">
    <property type="entry name" value="Na/H_Antiport_NhaC-like_C"/>
</dbReference>
<feature type="transmembrane region" description="Helical" evidence="9">
    <location>
        <begin position="284"/>
        <end position="304"/>
    </location>
</feature>
<evidence type="ECO:0000256" key="2">
    <source>
        <dbReference type="ARBA" id="ARBA00022448"/>
    </source>
</evidence>
<keyword evidence="3" id="KW-0050">Antiport</keyword>
<feature type="transmembrane region" description="Helical" evidence="9">
    <location>
        <begin position="202"/>
        <end position="219"/>
    </location>
</feature>
<dbReference type="GO" id="GO:0005886">
    <property type="term" value="C:plasma membrane"/>
    <property type="evidence" value="ECO:0007669"/>
    <property type="project" value="UniProtKB-SubCell"/>
</dbReference>
<feature type="transmembrane region" description="Helical" evidence="9">
    <location>
        <begin position="116"/>
        <end position="143"/>
    </location>
</feature>
<feature type="transmembrane region" description="Helical" evidence="9">
    <location>
        <begin position="239"/>
        <end position="263"/>
    </location>
</feature>
<dbReference type="GO" id="GO:0015297">
    <property type="term" value="F:antiporter activity"/>
    <property type="evidence" value="ECO:0007669"/>
    <property type="project" value="UniProtKB-KW"/>
</dbReference>
<evidence type="ECO:0000256" key="3">
    <source>
        <dbReference type="ARBA" id="ARBA00022449"/>
    </source>
</evidence>
<dbReference type="PANTHER" id="PTHR33451">
    <property type="entry name" value="MALATE-2H(+)/NA(+)-LACTATE ANTIPORTER"/>
    <property type="match status" value="1"/>
</dbReference>
<comment type="similarity">
    <text evidence="8">Belongs to the NhaC Na(+)/H(+) (TC 2.A.35) antiporter family.</text>
</comment>
<keyword evidence="6 9" id="KW-1133">Transmembrane helix</keyword>
<dbReference type="PANTHER" id="PTHR33451:SF5">
    <property type="entry name" value="NA+_H+ ANTIPORTER"/>
    <property type="match status" value="1"/>
</dbReference>
<reference evidence="11 12" key="1">
    <citation type="submission" date="2016-11" db="EMBL/GenBank/DDBJ databases">
        <authorList>
            <person name="Jaros S."/>
            <person name="Januszkiewicz K."/>
            <person name="Wedrychowicz H."/>
        </authorList>
    </citation>
    <scope>NUCLEOTIDE SEQUENCE [LARGE SCALE GENOMIC DNA]</scope>
    <source>
        <strain evidence="11 12">DSM 21986</strain>
    </source>
</reference>
<name>A0A1M5H8U9_9BACT</name>
<evidence type="ECO:0000256" key="8">
    <source>
        <dbReference type="ARBA" id="ARBA00038435"/>
    </source>
</evidence>
<evidence type="ECO:0000256" key="6">
    <source>
        <dbReference type="ARBA" id="ARBA00022989"/>
    </source>
</evidence>
<keyword evidence="5 9" id="KW-0812">Transmembrane</keyword>
<keyword evidence="4" id="KW-1003">Cell membrane</keyword>
<evidence type="ECO:0000256" key="5">
    <source>
        <dbReference type="ARBA" id="ARBA00022692"/>
    </source>
</evidence>
<keyword evidence="12" id="KW-1185">Reference proteome</keyword>
<dbReference type="Proteomes" id="UP000184041">
    <property type="component" value="Unassembled WGS sequence"/>
</dbReference>
<protein>
    <submittedName>
        <fullName evidence="11">Putative methionine transporter, NhaC family</fullName>
    </submittedName>
</protein>
<dbReference type="InterPro" id="IPR052180">
    <property type="entry name" value="NhaC_Na-H+_Antiporter"/>
</dbReference>
<proteinExistence type="inferred from homology"/>
<feature type="transmembrane region" description="Helical" evidence="9">
    <location>
        <begin position="78"/>
        <end position="96"/>
    </location>
</feature>